<gene>
    <name evidence="16" type="ORF">D8674_019590</name>
</gene>
<reference evidence="16 17" key="3">
    <citation type="submission" date="2019-11" db="EMBL/GenBank/DDBJ databases">
        <title>A de novo genome assembly of a pear dwarfing rootstock.</title>
        <authorList>
            <person name="Wang F."/>
            <person name="Wang J."/>
            <person name="Li S."/>
            <person name="Zhang Y."/>
            <person name="Fang M."/>
            <person name="Ma L."/>
            <person name="Zhao Y."/>
            <person name="Jiang S."/>
        </authorList>
    </citation>
    <scope>NUCLEOTIDE SEQUENCE [LARGE SCALE GENOMIC DNA]</scope>
    <source>
        <strain evidence="16">S2</strain>
        <tissue evidence="16">Leaf</tissue>
    </source>
</reference>
<dbReference type="Pfam" id="PF25019">
    <property type="entry name" value="LRR_R13L1-DRL21"/>
    <property type="match status" value="1"/>
</dbReference>
<dbReference type="InterPro" id="IPR002182">
    <property type="entry name" value="NB-ARC"/>
</dbReference>
<sequence>MERGTNERKVIGRVDCSRGPAPGWVHSFPVTEHYIIVPEMPLRYCAGNLLKAEPTPLYKFEWHPDSKAFMHVMCKASGNIAASVEVPLYITFHFINAYEETDEDGRLMIRLLLKFCKVICCCSFDGKHRVGRFRIPLDGSPYGKLEAALDPNEHGRGMDMCSINPAFLGQKYGYGYACGAQRPCNFPNTLTKIDLVEKIAKNWYDEGAVPSEPFFVARPGATEEDDAPIMADALALVSRLIDQLQEKHRFPELARILRDIEPVLEDAEKRRVKEEPVRAWLDKLKDASCDIEDMLDECCSAAVPESEDTQKEEEEEESRGISKAFSFVKVCFSQLTSCFCCTDIVDWVRIAKRIKRLRERLSEIATERHRFKFNSVKNREVEQSGRLGIGTATYKLIEEVESAIYGRDEDTKILISKLVPERSEGCWGNGVISIVGVGGMGKTTLARLAYNDQSVRTHFDLRIWGCDSVSPDGTRVAREILEAIPRKSGTLNFVEREALFESIRASIGGKKFLLVLDNAWDLRDGDFSKGYVLWKLLRFGAAGSRILVTARTSNIAKMMGATSVIDLSSLSHEDAWLMFRQRAFFGRDASECKQLERIGKKIVKKCYGLPLAIKTLAGLMHFKNTRGQWESVLREMVWELGHANNISTFDLLLFSYHDLPPVLRCCFSYCAIFPKGHVIERDNLIKMWMSQGYLGFNVDRNKEKEILGQECFMNLAMRSFFQDFETDYKGSIVKCKMHEEVHRLVQYVTRYDCFITGIDCVEESGSGGTCESSFALAPGADLGEANIEVARHSTFVLAPGAAFPNSACNGKGLRTLFTLSSMNIAINPDILLHLTCLRTLNLSRCWFKELPEEVGKFIHLRYLNLSSNDELELLPETLCDLSNLQTLLINDCMRIRKLPERMGKLLNLRHLHIDCSFNLESLPKGIAKLTSLQTLDMLVLPQYDNEEAFKLGDLKNLNKLEGYLHICRCGNLEDVNEAEKAELVNRGNLVDLTLDFDGSEERGHEDKIILEALQPHPNLESLEIRKYRGRTVSPDWMMSLTNLRRLILHSCLDCESLPPLGKLLSLESLEICHMKSMKKVGGEFLGIGTGGAEKCCLVSFPKLRELRFSSLFKWNAWVGASKSKKEDSSIQIMPCLMSLEIDSCFCARHQLPQWPKPSCPGSPTDKGDTQLAFLNLSVRFGTFRCSEGCQRDSRSCSWSDPEVYLHFDGNKEKEILGQQYFMDLAMRSFFQDFEKDHQGNIIRCKMHDLVHDFAQFLTKSDCFIMDVDGVAEEYNLVIEKIRHSTFVLAPDAAFPASTWNGKSLRTLFILDSTNTTINPAIFSHLSSLRTLDLSDCWFKELPEEIGEFMHFRYLNLSGNDELESLSEKLCDLSNLQTLLIKDCMRLRRLPEAMGKLVNLRHLHIDWSFNLERLPKGIARLTSLQTLDMFVVARCDKNEALQLGDLKKLNKLQGYIRICKCGNIEKVGEAEKAELMYSKLLVNVKLDFDWSGERRLEDEIILECLQPHSNLEALEIRKHRGTTISPDWMMSLTNLRRLVLYSCQYSEALPPLGKLPSLESLEICLMKSVKNVGLEFLGIGTDGAEISTFVSFPKLSELRFSSLAKWKVWEGSLRSTEEDISCRIMPCLLSLEINSCFCLDVLPNFLKKTPLQNLTITDSKVLQDHCIVGTGKEWDKISHIPNIKFNFESVQRDDL</sequence>
<evidence type="ECO:0000256" key="8">
    <source>
        <dbReference type="ARBA" id="ARBA00022964"/>
    </source>
</evidence>
<evidence type="ECO:0000259" key="15">
    <source>
        <dbReference type="Pfam" id="PF25019"/>
    </source>
</evidence>
<evidence type="ECO:0000256" key="5">
    <source>
        <dbReference type="ARBA" id="ARBA00022741"/>
    </source>
</evidence>
<evidence type="ECO:0000259" key="11">
    <source>
        <dbReference type="Pfam" id="PF00931"/>
    </source>
</evidence>
<keyword evidence="5" id="KW-0547">Nucleotide-binding</keyword>
<dbReference type="SMART" id="SM00369">
    <property type="entry name" value="LRR_TYP"/>
    <property type="match status" value="3"/>
</dbReference>
<evidence type="ECO:0000259" key="14">
    <source>
        <dbReference type="Pfam" id="PF23598"/>
    </source>
</evidence>
<dbReference type="Pfam" id="PF18052">
    <property type="entry name" value="Rx_N"/>
    <property type="match status" value="1"/>
</dbReference>
<keyword evidence="7" id="KW-0067">ATP-binding</keyword>
<feature type="binding site" evidence="10">
    <location>
        <position position="26"/>
    </location>
    <ligand>
        <name>Fe cation</name>
        <dbReference type="ChEBI" id="CHEBI:24875"/>
        <note>catalytic</note>
    </ligand>
</feature>
<dbReference type="Gene3D" id="1.20.5.4130">
    <property type="match status" value="1"/>
</dbReference>
<reference evidence="17" key="2">
    <citation type="submission" date="2019-10" db="EMBL/GenBank/DDBJ databases">
        <title>A de novo genome assembly of a pear dwarfing rootstock.</title>
        <authorList>
            <person name="Wang F."/>
            <person name="Wang J."/>
            <person name="Li S."/>
            <person name="Zhang Y."/>
            <person name="Fang M."/>
            <person name="Ma L."/>
            <person name="Zhao Y."/>
            <person name="Jiang S."/>
        </authorList>
    </citation>
    <scope>NUCLEOTIDE SEQUENCE [LARGE SCALE GENOMIC DNA]</scope>
</reference>
<dbReference type="PANTHER" id="PTHR36766:SF40">
    <property type="entry name" value="DISEASE RESISTANCE PROTEIN RGA3"/>
    <property type="match status" value="1"/>
</dbReference>
<evidence type="ECO:0000256" key="3">
    <source>
        <dbReference type="ARBA" id="ARBA00022723"/>
    </source>
</evidence>
<evidence type="ECO:0000259" key="12">
    <source>
        <dbReference type="Pfam" id="PF18052"/>
    </source>
</evidence>
<dbReference type="OrthoDB" id="5279713at2759"/>
<dbReference type="EMBL" id="SMOL01000487">
    <property type="protein sequence ID" value="KAB2611558.1"/>
    <property type="molecule type" value="Genomic_DNA"/>
</dbReference>
<dbReference type="Pfam" id="PF23559">
    <property type="entry name" value="WHD_DRP"/>
    <property type="match status" value="2"/>
</dbReference>
<evidence type="ECO:0000259" key="13">
    <source>
        <dbReference type="Pfam" id="PF23559"/>
    </source>
</evidence>
<evidence type="ECO:0000256" key="10">
    <source>
        <dbReference type="PIRSR" id="PIRSR604294-1"/>
    </source>
</evidence>
<dbReference type="InterPro" id="IPR042197">
    <property type="entry name" value="Apaf_helical"/>
</dbReference>
<feature type="domain" description="NB-ARC" evidence="11">
    <location>
        <begin position="425"/>
        <end position="584"/>
    </location>
</feature>
<evidence type="ECO:0000256" key="1">
    <source>
        <dbReference type="ARBA" id="ARBA00006787"/>
    </source>
</evidence>
<dbReference type="InterPro" id="IPR056789">
    <property type="entry name" value="LRR_R13L1-DRL21"/>
</dbReference>
<dbReference type="GO" id="GO:0005524">
    <property type="term" value="F:ATP binding"/>
    <property type="evidence" value="ECO:0007669"/>
    <property type="project" value="UniProtKB-KW"/>
</dbReference>
<dbReference type="Gene3D" id="1.10.8.430">
    <property type="entry name" value="Helical domain of apoptotic protease-activating factors"/>
    <property type="match status" value="1"/>
</dbReference>
<evidence type="ECO:0000256" key="6">
    <source>
        <dbReference type="ARBA" id="ARBA00022821"/>
    </source>
</evidence>
<dbReference type="Gene3D" id="3.80.10.10">
    <property type="entry name" value="Ribonuclease Inhibitor"/>
    <property type="match status" value="2"/>
</dbReference>
<feature type="domain" description="Disease resistance R13L4/SHOC-2-like LRR" evidence="14">
    <location>
        <begin position="1304"/>
        <end position="1608"/>
    </location>
</feature>
<dbReference type="GO" id="GO:0051707">
    <property type="term" value="P:response to other organism"/>
    <property type="evidence" value="ECO:0007669"/>
    <property type="project" value="UniProtKB-ARBA"/>
</dbReference>
<evidence type="ECO:0000256" key="9">
    <source>
        <dbReference type="ARBA" id="ARBA00023004"/>
    </source>
</evidence>
<comment type="similarity">
    <text evidence="1">Belongs to the carotenoid oxygenase family.</text>
</comment>
<dbReference type="Pfam" id="PF23598">
    <property type="entry name" value="LRR_14"/>
    <property type="match status" value="1"/>
</dbReference>
<dbReference type="SUPFAM" id="SSF52058">
    <property type="entry name" value="L domain-like"/>
    <property type="match status" value="2"/>
</dbReference>
<dbReference type="InterPro" id="IPR027417">
    <property type="entry name" value="P-loop_NTPase"/>
</dbReference>
<dbReference type="SUPFAM" id="SSF52540">
    <property type="entry name" value="P-loop containing nucleoside triphosphate hydrolases"/>
    <property type="match status" value="1"/>
</dbReference>
<evidence type="ECO:0000256" key="4">
    <source>
        <dbReference type="ARBA" id="ARBA00022737"/>
    </source>
</evidence>
<feature type="domain" description="Disease resistance N-terminal" evidence="12">
    <location>
        <begin position="247"/>
        <end position="306"/>
    </location>
</feature>
<evidence type="ECO:0000256" key="7">
    <source>
        <dbReference type="ARBA" id="ARBA00022840"/>
    </source>
</evidence>
<feature type="domain" description="Disease resistance protein winged helix" evidence="13">
    <location>
        <begin position="1204"/>
        <end position="1254"/>
    </location>
</feature>
<evidence type="ECO:0000256" key="2">
    <source>
        <dbReference type="ARBA" id="ARBA00022614"/>
    </source>
</evidence>
<dbReference type="GO" id="GO:0006952">
    <property type="term" value="P:defense response"/>
    <property type="evidence" value="ECO:0007669"/>
    <property type="project" value="UniProtKB-KW"/>
</dbReference>
<comment type="cofactor">
    <cofactor evidence="10">
        <name>Fe(2+)</name>
        <dbReference type="ChEBI" id="CHEBI:29033"/>
    </cofactor>
    <text evidence="10">Binds 1 Fe(2+) ion per subunit.</text>
</comment>
<dbReference type="GO" id="GO:0043531">
    <property type="term" value="F:ADP binding"/>
    <property type="evidence" value="ECO:0007669"/>
    <property type="project" value="InterPro"/>
</dbReference>
<protein>
    <submittedName>
        <fullName evidence="16">Uncharacterized protein</fullName>
    </submittedName>
</protein>
<proteinExistence type="inferred from homology"/>
<dbReference type="InterPro" id="IPR055414">
    <property type="entry name" value="LRR_R13L4/SHOC2-like"/>
</dbReference>
<keyword evidence="2" id="KW-0433">Leucine-rich repeat</keyword>
<dbReference type="InterPro" id="IPR003591">
    <property type="entry name" value="Leu-rich_rpt_typical-subtyp"/>
</dbReference>
<dbReference type="InterPro" id="IPR032675">
    <property type="entry name" value="LRR_dom_sf"/>
</dbReference>
<dbReference type="PRINTS" id="PR00364">
    <property type="entry name" value="DISEASERSIST"/>
</dbReference>
<dbReference type="InterPro" id="IPR041118">
    <property type="entry name" value="Rx_N"/>
</dbReference>
<feature type="domain" description="Disease resistance protein winged helix" evidence="13">
    <location>
        <begin position="672"/>
        <end position="745"/>
    </location>
</feature>
<dbReference type="GO" id="GO:0016702">
    <property type="term" value="F:oxidoreductase activity, acting on single donors with incorporation of molecular oxygen, incorporation of two atoms of oxygen"/>
    <property type="evidence" value="ECO:0007669"/>
    <property type="project" value="InterPro"/>
</dbReference>
<keyword evidence="17" id="KW-1185">Reference proteome</keyword>
<dbReference type="Gene3D" id="3.40.50.300">
    <property type="entry name" value="P-loop containing nucleotide triphosphate hydrolases"/>
    <property type="match status" value="1"/>
</dbReference>
<dbReference type="InterPro" id="IPR004294">
    <property type="entry name" value="Carotenoid_Oase"/>
</dbReference>
<keyword evidence="3 10" id="KW-0479">Metal-binding</keyword>
<dbReference type="Pfam" id="PF03055">
    <property type="entry name" value="RPE65"/>
    <property type="match status" value="1"/>
</dbReference>
<dbReference type="Pfam" id="PF00931">
    <property type="entry name" value="NB-ARC"/>
    <property type="match status" value="1"/>
</dbReference>
<dbReference type="PANTHER" id="PTHR36766">
    <property type="entry name" value="PLANT BROAD-SPECTRUM MILDEW RESISTANCE PROTEIN RPW8"/>
    <property type="match status" value="1"/>
</dbReference>
<keyword evidence="4" id="KW-0677">Repeat</keyword>
<dbReference type="Gene3D" id="1.10.10.10">
    <property type="entry name" value="Winged helix-like DNA-binding domain superfamily/Winged helix DNA-binding domain"/>
    <property type="match status" value="1"/>
</dbReference>
<keyword evidence="8" id="KW-0223">Dioxygenase</keyword>
<feature type="binding site" evidence="10">
    <location>
        <position position="93"/>
    </location>
    <ligand>
        <name>Fe cation</name>
        <dbReference type="ChEBI" id="CHEBI:24875"/>
        <note>catalytic</note>
    </ligand>
</feature>
<evidence type="ECO:0000313" key="16">
    <source>
        <dbReference type="EMBL" id="KAB2611558.1"/>
    </source>
</evidence>
<dbReference type="InterPro" id="IPR058922">
    <property type="entry name" value="WHD_DRP"/>
</dbReference>
<keyword evidence="8" id="KW-0560">Oxidoreductase</keyword>
<name>A0A5N5G8H2_9ROSA</name>
<keyword evidence="6" id="KW-0611">Plant defense</keyword>
<dbReference type="Proteomes" id="UP000327157">
    <property type="component" value="Chromosome 17"/>
</dbReference>
<keyword evidence="9 10" id="KW-0408">Iron</keyword>
<dbReference type="GO" id="GO:0046872">
    <property type="term" value="F:metal ion binding"/>
    <property type="evidence" value="ECO:0007669"/>
    <property type="project" value="UniProtKB-KW"/>
</dbReference>
<dbReference type="InterPro" id="IPR036388">
    <property type="entry name" value="WH-like_DNA-bd_sf"/>
</dbReference>
<organism evidence="16 17">
    <name type="scientific">Pyrus ussuriensis x Pyrus communis</name>
    <dbReference type="NCBI Taxonomy" id="2448454"/>
    <lineage>
        <taxon>Eukaryota</taxon>
        <taxon>Viridiplantae</taxon>
        <taxon>Streptophyta</taxon>
        <taxon>Embryophyta</taxon>
        <taxon>Tracheophyta</taxon>
        <taxon>Spermatophyta</taxon>
        <taxon>Magnoliopsida</taxon>
        <taxon>eudicotyledons</taxon>
        <taxon>Gunneridae</taxon>
        <taxon>Pentapetalae</taxon>
        <taxon>rosids</taxon>
        <taxon>fabids</taxon>
        <taxon>Rosales</taxon>
        <taxon>Rosaceae</taxon>
        <taxon>Amygdaloideae</taxon>
        <taxon>Maleae</taxon>
        <taxon>Pyrus</taxon>
    </lineage>
</organism>
<evidence type="ECO:0000313" key="17">
    <source>
        <dbReference type="Proteomes" id="UP000327157"/>
    </source>
</evidence>
<feature type="domain" description="R13L1/DRL21-like LRR repeat region" evidence="15">
    <location>
        <begin position="951"/>
        <end position="1074"/>
    </location>
</feature>
<accession>A0A5N5G8H2</accession>
<comment type="caution">
    <text evidence="16">The sequence shown here is derived from an EMBL/GenBank/DDBJ whole genome shotgun (WGS) entry which is preliminary data.</text>
</comment>
<reference evidence="16 17" key="1">
    <citation type="submission" date="2019-09" db="EMBL/GenBank/DDBJ databases">
        <authorList>
            <person name="Ou C."/>
        </authorList>
    </citation>
    <scope>NUCLEOTIDE SEQUENCE [LARGE SCALE GENOMIC DNA]</scope>
    <source>
        <strain evidence="16">S2</strain>
        <tissue evidence="16">Leaf</tissue>
    </source>
</reference>